<dbReference type="VEuPathDB" id="FungiDB:RhiirFUN_017202"/>
<dbReference type="EMBL" id="LLXH01000462">
    <property type="protein sequence ID" value="PKC66451.1"/>
    <property type="molecule type" value="Genomic_DNA"/>
</dbReference>
<evidence type="ECO:0000313" key="1">
    <source>
        <dbReference type="EMBL" id="PKC66451.1"/>
    </source>
</evidence>
<dbReference type="Proteomes" id="UP000232688">
    <property type="component" value="Unassembled WGS sequence"/>
</dbReference>
<reference evidence="1 2" key="1">
    <citation type="submission" date="2017-10" db="EMBL/GenBank/DDBJ databases">
        <title>Extensive intraspecific genome diversity in a model arbuscular mycorrhizal fungus.</title>
        <authorList>
            <person name="Chen E.C.H."/>
            <person name="Morin E."/>
            <person name="Baudet D."/>
            <person name="Noel J."/>
            <person name="Ndikumana S."/>
            <person name="Charron P."/>
            <person name="St-Onge C."/>
            <person name="Giorgi J."/>
            <person name="Grigoriev I.V."/>
            <person name="Roux C."/>
            <person name="Martin F.M."/>
            <person name="Corradi N."/>
        </authorList>
    </citation>
    <scope>NUCLEOTIDE SEQUENCE [LARGE SCALE GENOMIC DNA]</scope>
    <source>
        <strain evidence="1 2">A1</strain>
    </source>
</reference>
<accession>A0A2N0RT39</accession>
<evidence type="ECO:0000313" key="2">
    <source>
        <dbReference type="Proteomes" id="UP000232688"/>
    </source>
</evidence>
<sequence>MDFFKFFDEYIKCVSETTSEQINEAFKISDKKLNENKQYEKYKNHLSKLLHLPPTMEWYHIKNNQQFLTVTGLPWLPFNIKGISDLVILNSNYSKVKSQESKDA</sequence>
<protein>
    <submittedName>
        <fullName evidence="1">Uncharacterized protein</fullName>
    </submittedName>
</protein>
<proteinExistence type="predicted"/>
<comment type="caution">
    <text evidence="1">The sequence shown here is derived from an EMBL/GenBank/DDBJ whole genome shotgun (WGS) entry which is preliminary data.</text>
</comment>
<name>A0A2N0RT39_9GLOM</name>
<reference evidence="1 2" key="2">
    <citation type="submission" date="2017-10" db="EMBL/GenBank/DDBJ databases">
        <title>Genome analyses suggest a sexual origin of heterokaryosis in a supposedly ancient asexual fungus.</title>
        <authorList>
            <person name="Corradi N."/>
            <person name="Sedzielewska K."/>
            <person name="Noel J."/>
            <person name="Charron P."/>
            <person name="Farinelli L."/>
            <person name="Marton T."/>
            <person name="Kruger M."/>
            <person name="Pelin A."/>
            <person name="Brachmann A."/>
            <person name="Corradi N."/>
        </authorList>
    </citation>
    <scope>NUCLEOTIDE SEQUENCE [LARGE SCALE GENOMIC DNA]</scope>
    <source>
        <strain evidence="1 2">A1</strain>
    </source>
</reference>
<gene>
    <name evidence="1" type="ORF">RhiirA1_459699</name>
</gene>
<dbReference type="VEuPathDB" id="FungiDB:RhiirA1_459699"/>
<organism evidence="1 2">
    <name type="scientific">Rhizophagus irregularis</name>
    <dbReference type="NCBI Taxonomy" id="588596"/>
    <lineage>
        <taxon>Eukaryota</taxon>
        <taxon>Fungi</taxon>
        <taxon>Fungi incertae sedis</taxon>
        <taxon>Mucoromycota</taxon>
        <taxon>Glomeromycotina</taxon>
        <taxon>Glomeromycetes</taxon>
        <taxon>Glomerales</taxon>
        <taxon>Glomeraceae</taxon>
        <taxon>Rhizophagus</taxon>
    </lineage>
</organism>
<dbReference type="AlphaFoldDB" id="A0A2N0RT39"/>